<dbReference type="Proteomes" id="UP000254925">
    <property type="component" value="Unassembled WGS sequence"/>
</dbReference>
<evidence type="ECO:0000256" key="6">
    <source>
        <dbReference type="ARBA" id="ARBA00023211"/>
    </source>
</evidence>
<feature type="binding site" evidence="9">
    <location>
        <position position="123"/>
    </location>
    <ligand>
        <name>1-deoxy-D-xylulose 5-phosphate</name>
        <dbReference type="ChEBI" id="CHEBI:57792"/>
    </ligand>
</feature>
<protein>
    <recommendedName>
        <fullName evidence="9">1-deoxy-D-xylulose 5-phosphate reductoisomerase</fullName>
        <shortName evidence="9">DXP reductoisomerase</shortName>
        <ecNumber evidence="9">1.1.1.267</ecNumber>
    </recommendedName>
    <alternativeName>
        <fullName evidence="9">1-deoxyxylulose-5-phosphate reductoisomerase</fullName>
    </alternativeName>
    <alternativeName>
        <fullName evidence="9">2-C-methyl-D-erythritol 4-phosphate synthase</fullName>
    </alternativeName>
</protein>
<feature type="binding site" evidence="9">
    <location>
        <position position="203"/>
    </location>
    <ligand>
        <name>NADPH</name>
        <dbReference type="ChEBI" id="CHEBI:57783"/>
    </ligand>
</feature>
<evidence type="ECO:0000256" key="2">
    <source>
        <dbReference type="ARBA" id="ARBA00006825"/>
    </source>
</evidence>
<dbReference type="FunFam" id="3.40.50.720:FF:000045">
    <property type="entry name" value="1-deoxy-D-xylulose 5-phosphate reductoisomerase"/>
    <property type="match status" value="1"/>
</dbReference>
<comment type="cofactor">
    <cofactor evidence="9">
        <name>Mg(2+)</name>
        <dbReference type="ChEBI" id="CHEBI:18420"/>
    </cofactor>
    <cofactor evidence="9">
        <name>Mn(2+)</name>
        <dbReference type="ChEBI" id="CHEBI:29035"/>
    </cofactor>
</comment>
<dbReference type="SUPFAM" id="SSF51735">
    <property type="entry name" value="NAD(P)-binding Rossmann-fold domains"/>
    <property type="match status" value="1"/>
</dbReference>
<dbReference type="UniPathway" id="UPA00056">
    <property type="reaction ID" value="UER00092"/>
</dbReference>
<dbReference type="InterPro" id="IPR003821">
    <property type="entry name" value="DXP_reductoisomerase"/>
</dbReference>
<dbReference type="SUPFAM" id="SSF69055">
    <property type="entry name" value="1-deoxy-D-xylulose-5-phosphate reductoisomerase, C-terminal domain"/>
    <property type="match status" value="1"/>
</dbReference>
<dbReference type="NCBIfam" id="TIGR00243">
    <property type="entry name" value="Dxr"/>
    <property type="match status" value="1"/>
</dbReference>
<dbReference type="HAMAP" id="MF_00183">
    <property type="entry name" value="DXP_reductoisom"/>
    <property type="match status" value="1"/>
</dbReference>
<feature type="binding site" evidence="9">
    <location>
        <position position="11"/>
    </location>
    <ligand>
        <name>NADPH</name>
        <dbReference type="ChEBI" id="CHEBI:57783"/>
    </ligand>
</feature>
<feature type="binding site" evidence="9">
    <location>
        <position position="216"/>
    </location>
    <ligand>
        <name>1-deoxy-D-xylulose 5-phosphate</name>
        <dbReference type="ChEBI" id="CHEBI:57792"/>
    </ligand>
</feature>
<feature type="domain" description="DXP reductoisomerase C-terminal" evidence="12">
    <location>
        <begin position="259"/>
        <end position="379"/>
    </location>
</feature>
<feature type="binding site" evidence="9">
    <location>
        <position position="148"/>
    </location>
    <ligand>
        <name>Mn(2+)</name>
        <dbReference type="ChEBI" id="CHEBI:29035"/>
    </ligand>
</feature>
<accession>A0A370HGV5</accession>
<feature type="binding site" evidence="9">
    <location>
        <position position="174"/>
    </location>
    <ligand>
        <name>1-deoxy-D-xylulose 5-phosphate</name>
        <dbReference type="ChEBI" id="CHEBI:57792"/>
    </ligand>
</feature>
<comment type="catalytic activity">
    <reaction evidence="8">
        <text>2-C-methyl-D-erythritol 4-phosphate + NADP(+) = 1-deoxy-D-xylulose 5-phosphate + NADPH + H(+)</text>
        <dbReference type="Rhea" id="RHEA:13717"/>
        <dbReference type="ChEBI" id="CHEBI:15378"/>
        <dbReference type="ChEBI" id="CHEBI:57783"/>
        <dbReference type="ChEBI" id="CHEBI:57792"/>
        <dbReference type="ChEBI" id="CHEBI:58262"/>
        <dbReference type="ChEBI" id="CHEBI:58349"/>
        <dbReference type="EC" id="1.1.1.267"/>
    </reaction>
    <physiologicalReaction direction="right-to-left" evidence="8">
        <dbReference type="Rhea" id="RHEA:13719"/>
    </physiologicalReaction>
</comment>
<evidence type="ECO:0000256" key="4">
    <source>
        <dbReference type="ARBA" id="ARBA00022857"/>
    </source>
</evidence>
<dbReference type="GO" id="GO:0016853">
    <property type="term" value="F:isomerase activity"/>
    <property type="evidence" value="ECO:0007669"/>
    <property type="project" value="UniProtKB-KW"/>
</dbReference>
<comment type="function">
    <text evidence="9">Catalyzes the NADPH-dependent rearrangement and reduction of 1-deoxy-D-xylulose-5-phosphate (DXP) to 2-C-methyl-D-erythritol 4-phosphate (MEP).</text>
</comment>
<keyword evidence="3 9" id="KW-0479">Metal-binding</keyword>
<evidence type="ECO:0000256" key="9">
    <source>
        <dbReference type="HAMAP-Rule" id="MF_00183"/>
    </source>
</evidence>
<keyword evidence="9" id="KW-0460">Magnesium</keyword>
<evidence type="ECO:0000256" key="3">
    <source>
        <dbReference type="ARBA" id="ARBA00022723"/>
    </source>
</evidence>
<keyword evidence="14" id="KW-1185">Reference proteome</keyword>
<gene>
    <name evidence="9" type="primary">dxr</name>
    <name evidence="13" type="ORF">DES45_10845</name>
</gene>
<feature type="binding site" evidence="9">
    <location>
        <position position="219"/>
    </location>
    <ligand>
        <name>Mn(2+)</name>
        <dbReference type="ChEBI" id="CHEBI:29035"/>
    </ligand>
</feature>
<feature type="binding site" evidence="9">
    <location>
        <position position="149"/>
    </location>
    <ligand>
        <name>1-deoxy-D-xylulose 5-phosphate</name>
        <dbReference type="ChEBI" id="CHEBI:57792"/>
    </ligand>
</feature>
<feature type="domain" description="1-deoxy-D-xylulose 5-phosphate reductoisomerase C-terminal" evidence="11">
    <location>
        <begin position="144"/>
        <end position="227"/>
    </location>
</feature>
<sequence length="401" mass="41964">MTRSLTILGATGSIGRSTADVVLAHRDEFRVEAVVGGRDAEALAKVARKLGARFAALADEKAGSDLKGALSGTGIAGGAGSSAVIEAAERDAELVLAAISGTAGLRPTHAALKPGRRLALANKESLVCAGAAFMADANRLGVTIMPVDSEHNALDQALAAGRNGDVEKAVITASGGPFRTWTRERIAQASPAEASAHPVWSMGNKINIDSATLMNKGLELIEAHHLFGLEPDRLDVLVHPESIVHGLVQWSDGAVTAGLALPDMKVPIANALRHHERLPMDLPRLDLAAIGRLTFEQPDETRFPCLALARAALRAGGAMPVVLNAANEIAVEAFMTGRIGFYGISECVETVCSTFLKRNNMTVPATVLDALAIDEEARDMARQVLSGPAEAKPLLGAGKRR</sequence>
<dbReference type="Pfam" id="PF02670">
    <property type="entry name" value="DXP_reductoisom"/>
    <property type="match status" value="1"/>
</dbReference>
<evidence type="ECO:0000259" key="12">
    <source>
        <dbReference type="Pfam" id="PF13288"/>
    </source>
</evidence>
<dbReference type="PANTHER" id="PTHR30525:SF0">
    <property type="entry name" value="1-DEOXY-D-XYLULOSE 5-PHOSPHATE REDUCTOISOMERASE, CHLOROPLASTIC"/>
    <property type="match status" value="1"/>
</dbReference>
<feature type="binding site" evidence="9">
    <location>
        <position position="150"/>
    </location>
    <ligand>
        <name>Mn(2+)</name>
        <dbReference type="ChEBI" id="CHEBI:29035"/>
    </ligand>
</feature>
<evidence type="ECO:0000313" key="13">
    <source>
        <dbReference type="EMBL" id="RDI56697.1"/>
    </source>
</evidence>
<dbReference type="EMBL" id="QQBB01000008">
    <property type="protein sequence ID" value="RDI56697.1"/>
    <property type="molecule type" value="Genomic_DNA"/>
</dbReference>
<keyword evidence="6 9" id="KW-0464">Manganese</keyword>
<dbReference type="Gene3D" id="3.40.50.720">
    <property type="entry name" value="NAD(P)-binding Rossmann-like Domain"/>
    <property type="match status" value="1"/>
</dbReference>
<feature type="binding site" evidence="9">
    <location>
        <position position="197"/>
    </location>
    <ligand>
        <name>1-deoxy-D-xylulose 5-phosphate</name>
        <dbReference type="ChEBI" id="CHEBI:57792"/>
    </ligand>
</feature>
<dbReference type="InterPro" id="IPR026877">
    <property type="entry name" value="DXPR_C"/>
</dbReference>
<feature type="binding site" evidence="9">
    <location>
        <position position="122"/>
    </location>
    <ligand>
        <name>NADPH</name>
        <dbReference type="ChEBI" id="CHEBI:57783"/>
    </ligand>
</feature>
<dbReference type="Pfam" id="PF08436">
    <property type="entry name" value="DXP_redisom_C"/>
    <property type="match status" value="1"/>
</dbReference>
<evidence type="ECO:0000313" key="14">
    <source>
        <dbReference type="Proteomes" id="UP000254925"/>
    </source>
</evidence>
<keyword evidence="13" id="KW-0413">Isomerase</keyword>
<comment type="caution">
    <text evidence="9">Lacks conserved residue(s) required for the propagation of feature annotation.</text>
</comment>
<dbReference type="InterPro" id="IPR013644">
    <property type="entry name" value="DXP_reductoisomerase_C"/>
</dbReference>
<evidence type="ECO:0000256" key="1">
    <source>
        <dbReference type="ARBA" id="ARBA00005094"/>
    </source>
</evidence>
<dbReference type="GO" id="GO:0070402">
    <property type="term" value="F:NADPH binding"/>
    <property type="evidence" value="ECO:0007669"/>
    <property type="project" value="InterPro"/>
</dbReference>
<dbReference type="RefSeq" id="WP_114771661.1">
    <property type="nucleotide sequence ID" value="NZ_QQBB01000008.1"/>
</dbReference>
<feature type="binding site" evidence="9">
    <location>
        <position position="215"/>
    </location>
    <ligand>
        <name>1-deoxy-D-xylulose 5-phosphate</name>
        <dbReference type="ChEBI" id="CHEBI:57792"/>
    </ligand>
</feature>
<feature type="binding site" evidence="9">
    <location>
        <position position="12"/>
    </location>
    <ligand>
        <name>NADPH</name>
        <dbReference type="ChEBI" id="CHEBI:57783"/>
    </ligand>
</feature>
<evidence type="ECO:0000259" key="11">
    <source>
        <dbReference type="Pfam" id="PF08436"/>
    </source>
</evidence>
<name>A0A370HGV5_9HYPH</name>
<keyword evidence="7 9" id="KW-0414">Isoprene biosynthesis</keyword>
<evidence type="ECO:0000259" key="10">
    <source>
        <dbReference type="Pfam" id="PF02670"/>
    </source>
</evidence>
<dbReference type="PANTHER" id="PTHR30525">
    <property type="entry name" value="1-DEOXY-D-XYLULOSE 5-PHOSPHATE REDUCTOISOMERASE"/>
    <property type="match status" value="1"/>
</dbReference>
<evidence type="ECO:0000256" key="5">
    <source>
        <dbReference type="ARBA" id="ARBA00023002"/>
    </source>
</evidence>
<dbReference type="GO" id="GO:0051484">
    <property type="term" value="P:isopentenyl diphosphate biosynthetic process, methylerythritol 4-phosphate pathway involved in terpenoid biosynthetic process"/>
    <property type="evidence" value="ECO:0007669"/>
    <property type="project" value="UniProtKB-ARBA"/>
</dbReference>
<dbReference type="AlphaFoldDB" id="A0A370HGV5"/>
<dbReference type="Pfam" id="PF13288">
    <property type="entry name" value="DXPR_C"/>
    <property type="match status" value="1"/>
</dbReference>
<keyword evidence="5 9" id="KW-0560">Oxidoreductase</keyword>
<feature type="binding site" evidence="9">
    <location>
        <position position="14"/>
    </location>
    <ligand>
        <name>NADPH</name>
        <dbReference type="ChEBI" id="CHEBI:57783"/>
    </ligand>
</feature>
<keyword evidence="4 9" id="KW-0521">NADP</keyword>
<feature type="binding site" evidence="9">
    <location>
        <position position="210"/>
    </location>
    <ligand>
        <name>1-deoxy-D-xylulose 5-phosphate</name>
        <dbReference type="ChEBI" id="CHEBI:57792"/>
    </ligand>
</feature>
<dbReference type="Gene3D" id="1.10.1740.10">
    <property type="match status" value="1"/>
</dbReference>
<comment type="caution">
    <text evidence="13">The sequence shown here is derived from an EMBL/GenBank/DDBJ whole genome shotgun (WGS) entry which is preliminary data.</text>
</comment>
<comment type="pathway">
    <text evidence="1 9">Isoprenoid biosynthesis; isopentenyl diphosphate biosynthesis via DXP pathway; isopentenyl diphosphate from 1-deoxy-D-xylulose 5-phosphate: step 1/6.</text>
</comment>
<dbReference type="GO" id="GO:0030604">
    <property type="term" value="F:1-deoxy-D-xylulose-5-phosphate reductoisomerase activity"/>
    <property type="evidence" value="ECO:0007669"/>
    <property type="project" value="UniProtKB-UniRule"/>
</dbReference>
<evidence type="ECO:0000256" key="7">
    <source>
        <dbReference type="ARBA" id="ARBA00023229"/>
    </source>
</evidence>
<feature type="binding site" evidence="9">
    <location>
        <position position="150"/>
    </location>
    <ligand>
        <name>1-deoxy-D-xylulose 5-phosphate</name>
        <dbReference type="ChEBI" id="CHEBI:57792"/>
    </ligand>
</feature>
<dbReference type="GO" id="GO:0030145">
    <property type="term" value="F:manganese ion binding"/>
    <property type="evidence" value="ECO:0007669"/>
    <property type="project" value="TreeGrafter"/>
</dbReference>
<feature type="binding site" evidence="9">
    <location>
        <position position="38"/>
    </location>
    <ligand>
        <name>NADPH</name>
        <dbReference type="ChEBI" id="CHEBI:57783"/>
    </ligand>
</feature>
<dbReference type="PIRSF" id="PIRSF006205">
    <property type="entry name" value="Dxp_reductismrs"/>
    <property type="match status" value="1"/>
</dbReference>
<organism evidence="13 14">
    <name type="scientific">Microvirga subterranea</name>
    <dbReference type="NCBI Taxonomy" id="186651"/>
    <lineage>
        <taxon>Bacteria</taxon>
        <taxon>Pseudomonadati</taxon>
        <taxon>Pseudomonadota</taxon>
        <taxon>Alphaproteobacteria</taxon>
        <taxon>Hyphomicrobiales</taxon>
        <taxon>Methylobacteriaceae</taxon>
        <taxon>Microvirga</taxon>
    </lineage>
</organism>
<feature type="binding site" evidence="9">
    <location>
        <position position="124"/>
    </location>
    <ligand>
        <name>NADPH</name>
        <dbReference type="ChEBI" id="CHEBI:57783"/>
    </ligand>
</feature>
<dbReference type="InterPro" id="IPR013512">
    <property type="entry name" value="DXP_reductoisomerase_N"/>
</dbReference>
<dbReference type="SUPFAM" id="SSF55347">
    <property type="entry name" value="Glyceraldehyde-3-phosphate dehydrogenase-like, C-terminal domain"/>
    <property type="match status" value="1"/>
</dbReference>
<proteinExistence type="inferred from homology"/>
<dbReference type="InterPro" id="IPR036291">
    <property type="entry name" value="NAD(P)-bd_dom_sf"/>
</dbReference>
<feature type="binding site" evidence="9">
    <location>
        <position position="37"/>
    </location>
    <ligand>
        <name>NADPH</name>
        <dbReference type="ChEBI" id="CHEBI:57783"/>
    </ligand>
</feature>
<dbReference type="InterPro" id="IPR036169">
    <property type="entry name" value="DXPR_C_sf"/>
</dbReference>
<feature type="binding site" evidence="9">
    <location>
        <position position="219"/>
    </location>
    <ligand>
        <name>1-deoxy-D-xylulose 5-phosphate</name>
        <dbReference type="ChEBI" id="CHEBI:57792"/>
    </ligand>
</feature>
<feature type="binding site" evidence="9">
    <location>
        <position position="13"/>
    </location>
    <ligand>
        <name>NADPH</name>
        <dbReference type="ChEBI" id="CHEBI:57783"/>
    </ligand>
</feature>
<dbReference type="EC" id="1.1.1.267" evidence="9"/>
<feature type="domain" description="1-deoxy-D-xylulose 5-phosphate reductoisomerase N-terminal" evidence="10">
    <location>
        <begin position="5"/>
        <end position="130"/>
    </location>
</feature>
<comment type="similarity">
    <text evidence="2 9">Belongs to the DXR family.</text>
</comment>
<reference evidence="13 14" key="1">
    <citation type="submission" date="2018-07" db="EMBL/GenBank/DDBJ databases">
        <title>Genomic Encyclopedia of Type Strains, Phase IV (KMG-IV): sequencing the most valuable type-strain genomes for metagenomic binning, comparative biology and taxonomic classification.</title>
        <authorList>
            <person name="Goeker M."/>
        </authorList>
    </citation>
    <scope>NUCLEOTIDE SEQUENCE [LARGE SCALE GENOMIC DNA]</scope>
    <source>
        <strain evidence="13 14">DSM 14364</strain>
    </source>
</reference>
<dbReference type="OrthoDB" id="9806546at2"/>
<evidence type="ECO:0000256" key="8">
    <source>
        <dbReference type="ARBA" id="ARBA00048543"/>
    </source>
</evidence>